<evidence type="ECO:0000313" key="6">
    <source>
        <dbReference type="EMBL" id="QOY60353.1"/>
    </source>
</evidence>
<name>A0A7S7M9H7_9ACTN</name>
<comment type="similarity">
    <text evidence="2">Belongs to the glycosyltransferase 2 family.</text>
</comment>
<keyword evidence="7" id="KW-1185">Reference proteome</keyword>
<sequence length="274" mass="30336">MRPDFCKARVGFVILAWNSEAVVRPCLESVLALDCTDLDVWVVDNGSTDSTPCILAELSSAHSNLHVVTSDKNLGTTISRNEALKEIESATDYICILDSGTVVNQAAFDQMVAVLVSNQKIGVVGPTMSSSDGSVQLSGRNLPTPSIKLGKAWPFGSVSKKAAKAEEPKTPIVNGIQDVGYLLSACWVLPKQVLDLVGLFDEKIFYAPEDVDWCVRCHAAGLRVVRCYEAHIVHEYQRLSHKKIMSKMNLEHIKGLVYYFWKNRYFSMAPEQIR</sequence>
<evidence type="ECO:0000256" key="2">
    <source>
        <dbReference type="ARBA" id="ARBA00006739"/>
    </source>
</evidence>
<dbReference type="Gene3D" id="3.90.550.10">
    <property type="entry name" value="Spore Coat Polysaccharide Biosynthesis Protein SpsA, Chain A"/>
    <property type="match status" value="1"/>
</dbReference>
<dbReference type="InterPro" id="IPR029044">
    <property type="entry name" value="Nucleotide-diphossugar_trans"/>
</dbReference>
<dbReference type="Proteomes" id="UP000593735">
    <property type="component" value="Chromosome"/>
</dbReference>
<proteinExistence type="inferred from homology"/>
<dbReference type="InterPro" id="IPR001173">
    <property type="entry name" value="Glyco_trans_2-like"/>
</dbReference>
<dbReference type="GO" id="GO:0016757">
    <property type="term" value="F:glycosyltransferase activity"/>
    <property type="evidence" value="ECO:0007669"/>
    <property type="project" value="UniProtKB-KW"/>
</dbReference>
<evidence type="ECO:0000259" key="5">
    <source>
        <dbReference type="Pfam" id="PF00535"/>
    </source>
</evidence>
<evidence type="ECO:0000256" key="3">
    <source>
        <dbReference type="ARBA" id="ARBA00022676"/>
    </source>
</evidence>
<dbReference type="Pfam" id="PF00535">
    <property type="entry name" value="Glycos_transf_2"/>
    <property type="match status" value="1"/>
</dbReference>
<evidence type="ECO:0000313" key="7">
    <source>
        <dbReference type="Proteomes" id="UP000593735"/>
    </source>
</evidence>
<dbReference type="KEGG" id="tio:INP52_08060"/>
<keyword evidence="3" id="KW-0328">Glycosyltransferase</keyword>
<dbReference type="EMBL" id="CP063767">
    <property type="protein sequence ID" value="QOY60353.1"/>
    <property type="molecule type" value="Genomic_DNA"/>
</dbReference>
<comment type="pathway">
    <text evidence="1">Cell wall biogenesis; cell wall polysaccharide biosynthesis.</text>
</comment>
<gene>
    <name evidence="6" type="ORF">INP52_08060</name>
</gene>
<dbReference type="PANTHER" id="PTHR43179:SF12">
    <property type="entry name" value="GALACTOFURANOSYLTRANSFERASE GLFT2"/>
    <property type="match status" value="1"/>
</dbReference>
<protein>
    <submittedName>
        <fullName evidence="6">Glycosyltransferase</fullName>
    </submittedName>
</protein>
<dbReference type="RefSeq" id="WP_194370710.1">
    <property type="nucleotide sequence ID" value="NZ_CP063767.1"/>
</dbReference>
<feature type="domain" description="Glycosyltransferase 2-like" evidence="5">
    <location>
        <begin position="13"/>
        <end position="141"/>
    </location>
</feature>
<dbReference type="AlphaFoldDB" id="A0A7S7M9H7"/>
<accession>A0A7S7M9H7</accession>
<reference evidence="6 7" key="1">
    <citation type="submission" date="2020-10" db="EMBL/GenBank/DDBJ databases">
        <title>Olsenella immobilis sp.nov., isolated from the mud in a fermentation cellar used for the production of Chinese strong-flavoured liquor.</title>
        <authorList>
            <person name="Lu L."/>
        </authorList>
    </citation>
    <scope>NUCLEOTIDE SEQUENCE [LARGE SCALE GENOMIC DNA]</scope>
    <source>
        <strain evidence="6 7">LZLJ-2</strain>
    </source>
</reference>
<dbReference type="SUPFAM" id="SSF53448">
    <property type="entry name" value="Nucleotide-diphospho-sugar transferases"/>
    <property type="match status" value="1"/>
</dbReference>
<keyword evidence="4 6" id="KW-0808">Transferase</keyword>
<dbReference type="PANTHER" id="PTHR43179">
    <property type="entry name" value="RHAMNOSYLTRANSFERASE WBBL"/>
    <property type="match status" value="1"/>
</dbReference>
<organism evidence="6 7">
    <name type="scientific">Thermophilibacter immobilis</name>
    <dbReference type="NCBI Taxonomy" id="2779519"/>
    <lineage>
        <taxon>Bacteria</taxon>
        <taxon>Bacillati</taxon>
        <taxon>Actinomycetota</taxon>
        <taxon>Coriobacteriia</taxon>
        <taxon>Coriobacteriales</taxon>
        <taxon>Atopobiaceae</taxon>
        <taxon>Thermophilibacter</taxon>
    </lineage>
</organism>
<evidence type="ECO:0000256" key="1">
    <source>
        <dbReference type="ARBA" id="ARBA00004776"/>
    </source>
</evidence>
<evidence type="ECO:0000256" key="4">
    <source>
        <dbReference type="ARBA" id="ARBA00022679"/>
    </source>
</evidence>